<organism evidence="1 2">
    <name type="scientific">Rhizopus microsporus</name>
    <dbReference type="NCBI Taxonomy" id="58291"/>
    <lineage>
        <taxon>Eukaryota</taxon>
        <taxon>Fungi</taxon>
        <taxon>Fungi incertae sedis</taxon>
        <taxon>Mucoromycota</taxon>
        <taxon>Mucoromycotina</taxon>
        <taxon>Mucoromycetes</taxon>
        <taxon>Mucorales</taxon>
        <taxon>Mucorineae</taxon>
        <taxon>Rhizopodaceae</taxon>
        <taxon>Rhizopus</taxon>
    </lineage>
</organism>
<protein>
    <submittedName>
        <fullName evidence="1">Uncharacterized protein</fullName>
    </submittedName>
</protein>
<gene>
    <name evidence="1" type="ORF">BCV71DRAFT_284641</name>
</gene>
<evidence type="ECO:0000313" key="1">
    <source>
        <dbReference type="EMBL" id="ORE18840.1"/>
    </source>
</evidence>
<dbReference type="Proteomes" id="UP000242381">
    <property type="component" value="Unassembled WGS sequence"/>
</dbReference>
<dbReference type="EMBL" id="KV921322">
    <property type="protein sequence ID" value="ORE18840.1"/>
    <property type="molecule type" value="Genomic_DNA"/>
</dbReference>
<reference evidence="1 2" key="1">
    <citation type="journal article" date="2016" name="Proc. Natl. Acad. Sci. U.S.A.">
        <title>Lipid metabolic changes in an early divergent fungus govern the establishment of a mutualistic symbiosis with endobacteria.</title>
        <authorList>
            <person name="Lastovetsky O.A."/>
            <person name="Gaspar M.L."/>
            <person name="Mondo S.J."/>
            <person name="LaButti K.M."/>
            <person name="Sandor L."/>
            <person name="Grigoriev I.V."/>
            <person name="Henry S.A."/>
            <person name="Pawlowska T.E."/>
        </authorList>
    </citation>
    <scope>NUCLEOTIDE SEQUENCE [LARGE SCALE GENOMIC DNA]</scope>
    <source>
        <strain evidence="1 2">ATCC 11559</strain>
    </source>
</reference>
<sequence>MSDYGLTEAQIMEFIQHHAAQTSRGKSAEYALPSEILGDPEEFLSKELRKNTQRFTKEAIQYDGGKWAKFKYGDRLRAVARRATEVFEEIKFAVECLGGDDDSELLEQALEKVRRLAIYAFAASKWIDNEAKELTTRSLKLPGSAKYQGEEGEDDKGFVFFTRGCRQNSTRSI</sequence>
<evidence type="ECO:0000313" key="2">
    <source>
        <dbReference type="Proteomes" id="UP000242381"/>
    </source>
</evidence>
<accession>A0A1X0S3F4</accession>
<name>A0A1X0S3F4_RHIZD</name>
<proteinExistence type="predicted"/>
<dbReference type="AlphaFoldDB" id="A0A1X0S3F4"/>